<protein>
    <submittedName>
        <fullName evidence="2">Uncharacterized protein</fullName>
    </submittedName>
</protein>
<proteinExistence type="predicted"/>
<name>A0A6J5L3V6_9CAUD</name>
<feature type="coiled-coil region" evidence="1">
    <location>
        <begin position="9"/>
        <end position="36"/>
    </location>
</feature>
<reference evidence="2" key="1">
    <citation type="submission" date="2020-04" db="EMBL/GenBank/DDBJ databases">
        <authorList>
            <person name="Chiriac C."/>
            <person name="Salcher M."/>
            <person name="Ghai R."/>
            <person name="Kavagutti S V."/>
        </authorList>
    </citation>
    <scope>NUCLEOTIDE SEQUENCE</scope>
</reference>
<dbReference type="EMBL" id="LR796281">
    <property type="protein sequence ID" value="CAB4134274.1"/>
    <property type="molecule type" value="Genomic_DNA"/>
</dbReference>
<accession>A0A6J5L3V6</accession>
<evidence type="ECO:0000256" key="1">
    <source>
        <dbReference type="SAM" id="Coils"/>
    </source>
</evidence>
<evidence type="ECO:0000313" key="3">
    <source>
        <dbReference type="EMBL" id="CAB4134274.1"/>
    </source>
</evidence>
<dbReference type="EMBL" id="LR796219">
    <property type="protein sequence ID" value="CAB4127943.1"/>
    <property type="molecule type" value="Genomic_DNA"/>
</dbReference>
<keyword evidence="1" id="KW-0175">Coiled coil</keyword>
<organism evidence="2">
    <name type="scientific">uncultured Caudovirales phage</name>
    <dbReference type="NCBI Taxonomy" id="2100421"/>
    <lineage>
        <taxon>Viruses</taxon>
        <taxon>Duplodnaviria</taxon>
        <taxon>Heunggongvirae</taxon>
        <taxon>Uroviricota</taxon>
        <taxon>Caudoviricetes</taxon>
        <taxon>Peduoviridae</taxon>
        <taxon>Maltschvirus</taxon>
        <taxon>Maltschvirus maltsch</taxon>
    </lineage>
</organism>
<sequence length="74" mass="8821">MDNDILNNIDKIEELKKGLQNNVNEYNKTYSKLTSEQKSEISDKHFEMNKLFEMLNTGIIDESYVEQIKSKYER</sequence>
<evidence type="ECO:0000313" key="2">
    <source>
        <dbReference type="EMBL" id="CAB4127943.1"/>
    </source>
</evidence>
<gene>
    <name evidence="2" type="ORF">UFOVP104_3</name>
    <name evidence="3" type="ORF">UFOVP271_38</name>
</gene>